<evidence type="ECO:0000313" key="1">
    <source>
        <dbReference type="EMBL" id="PIP34212.1"/>
    </source>
</evidence>
<dbReference type="PANTHER" id="PTHR37948">
    <property type="entry name" value="ZGC:113208"/>
    <property type="match status" value="1"/>
</dbReference>
<accession>A0A2G9ZM28</accession>
<protein>
    <submittedName>
        <fullName evidence="1">Uncharacterized protein</fullName>
    </submittedName>
</protein>
<evidence type="ECO:0000313" key="2">
    <source>
        <dbReference type="Proteomes" id="UP000230729"/>
    </source>
</evidence>
<name>A0A2G9ZM28_9BACT</name>
<proteinExistence type="predicted"/>
<reference evidence="1 2" key="1">
    <citation type="submission" date="2017-09" db="EMBL/GenBank/DDBJ databases">
        <title>Depth-based differentiation of microbial function through sediment-hosted aquifers and enrichment of novel symbionts in the deep terrestrial subsurface.</title>
        <authorList>
            <person name="Probst A.J."/>
            <person name="Ladd B."/>
            <person name="Jarett J.K."/>
            <person name="Geller-Mcgrath D.E."/>
            <person name="Sieber C.M."/>
            <person name="Emerson J.B."/>
            <person name="Anantharaman K."/>
            <person name="Thomas B.C."/>
            <person name="Malmstrom R."/>
            <person name="Stieglmeier M."/>
            <person name="Klingl A."/>
            <person name="Woyke T."/>
            <person name="Ryan C.M."/>
            <person name="Banfield J.F."/>
        </authorList>
    </citation>
    <scope>NUCLEOTIDE SEQUENCE [LARGE SCALE GENOMIC DNA]</scope>
    <source>
        <strain evidence="1">CG23_combo_of_CG06-09_8_20_14_all_49_15</strain>
    </source>
</reference>
<dbReference type="Proteomes" id="UP000230729">
    <property type="component" value="Unassembled WGS sequence"/>
</dbReference>
<sequence>MKTGKFWKKMVVNDLMQKNYIYYLSEPAGKNFFPMFRPELKPAEMLALGVFGGKYMTDCRPEFPSAWFAHAKLCPAKHEPKLNFFQVNARQPLAVWRAKGWINPADPRGWFQWYCRYYQGRRWPEEDLRQIKRWRAMRRHLAQIQKNCRAFDWNCRRKQRQALLHWAYDTRNL</sequence>
<dbReference type="PANTHER" id="PTHR37948:SF1">
    <property type="entry name" value="BLL5189 PROTEIN"/>
    <property type="match status" value="1"/>
</dbReference>
<organism evidence="1 2">
    <name type="scientific">Candidatus Falkowbacteria bacterium CG23_combo_of_CG06-09_8_20_14_all_49_15</name>
    <dbReference type="NCBI Taxonomy" id="1974572"/>
    <lineage>
        <taxon>Bacteria</taxon>
        <taxon>Candidatus Falkowiibacteriota</taxon>
    </lineage>
</organism>
<gene>
    <name evidence="1" type="ORF">COX22_00120</name>
</gene>
<comment type="caution">
    <text evidence="1">The sequence shown here is derived from an EMBL/GenBank/DDBJ whole genome shotgun (WGS) entry which is preliminary data.</text>
</comment>
<dbReference type="EMBL" id="PCSD01000002">
    <property type="protein sequence ID" value="PIP34212.1"/>
    <property type="molecule type" value="Genomic_DNA"/>
</dbReference>
<dbReference type="AlphaFoldDB" id="A0A2G9ZM28"/>